<dbReference type="Proteomes" id="UP000664132">
    <property type="component" value="Unassembled WGS sequence"/>
</dbReference>
<feature type="transmembrane region" description="Helical" evidence="2">
    <location>
        <begin position="92"/>
        <end position="119"/>
    </location>
</feature>
<comment type="caution">
    <text evidence="4">The sequence shown here is derived from an EMBL/GenBank/DDBJ whole genome shotgun (WGS) entry which is preliminary data.</text>
</comment>
<sequence>MSGTQLTPEELMALEGHIISKSYRAGYVVLSYFISCLGAFTTLEIMMRRTASKGWYNCFLILAASISMGGIATWCMHFVGDCAVTLGTGQPQIQIVFGSGFTVISILIPIIIELVALWVAGSNEASIPRSVLGGVLAGLGACGMHYLGQFGIVNYDSTYDVGYLIGATALAIVASVLSLFAFFMLRAHWHSSWLNRAFCAVLLASGISGMHWLSSIGTTYRLRRWDDDISSHISRTAIVTVVIVLSIVCCITLIFLTFLEQSRMIRAARRAEQVVLAAAIFDDQGRICVTHEGYLPKRKIANSWVERSMDDVFGVAHPVFQWIFRASRNWDAISHLIPRMRRHLFHTGIKARMGSLDDNTLLGEEGAPIKDYSVVFRELFCVAAAELAADLHQPLQKLGVLYDEVVVTGLGKNALEKSHRSVTTVASSILDLEREGREGSSLGKGQLLFLVSRVGRVEVGNLEAAGFRFAQPESVIMIIANSLRMGPRSLARRLEVMRTYYTNHHILDPGVHLACFGIRASLAVGRRGFDILVRRDAKNQIPTMRAPFDTLEPWQVEYLKTMDSKSVSLVGKQLYKESKPSNKNVKERNLARDLLKTLESLKEEIGDPLFNDAMLISRPFDVPCRGRDSNSPPGIASLIAFKIILPLHSRAPGRNLSFTPLNLFRTQQRVYDNSPDHAYFGKSVYREFVPPFDMAQPNTPDYFNTEHNSVAPNSGRGSNATRNSRNDVVIGEHIDVYGNLLPEPSTQPYRGPSKIRFWDRPRSVSKSRGENSFEKISDNSDMKDNGHLVSGQQAIAGDNSTSQRRSSLGSSKRSPGRPLSPMMPVVTPNGLLKPGTEMRNMDLNEEAPSSPLKTPMGPDEESAIYIDEMFALTVAKRKV</sequence>
<dbReference type="PANTHER" id="PTHR35152:SF1">
    <property type="entry name" value="DOMAIN SIGNALLING PROTEIN, PUTATIVE (AFU_ORTHOLOGUE AFUA_5G11310)-RELATED"/>
    <property type="match status" value="1"/>
</dbReference>
<feature type="region of interest" description="Disordered" evidence="1">
    <location>
        <begin position="707"/>
        <end position="726"/>
    </location>
</feature>
<feature type="compositionally biased region" description="Basic and acidic residues" evidence="1">
    <location>
        <begin position="756"/>
        <end position="786"/>
    </location>
</feature>
<dbReference type="PANTHER" id="PTHR35152">
    <property type="entry name" value="DOMAIN SIGNALLING PROTEIN, PUTATIVE (AFU_ORTHOLOGUE AFUA_5G11310)-RELATED"/>
    <property type="match status" value="1"/>
</dbReference>
<protein>
    <recommendedName>
        <fullName evidence="3">MHYT domain-containing protein</fullName>
    </recommendedName>
</protein>
<dbReference type="AlphaFoldDB" id="A0A8H7TH86"/>
<evidence type="ECO:0000313" key="5">
    <source>
        <dbReference type="Proteomes" id="UP000664132"/>
    </source>
</evidence>
<keyword evidence="2" id="KW-0812">Transmembrane</keyword>
<feature type="transmembrane region" description="Helical" evidence="2">
    <location>
        <begin position="161"/>
        <end position="185"/>
    </location>
</feature>
<dbReference type="Pfam" id="PF03707">
    <property type="entry name" value="MHYT"/>
    <property type="match status" value="2"/>
</dbReference>
<feature type="region of interest" description="Disordered" evidence="1">
    <location>
        <begin position="741"/>
        <end position="831"/>
    </location>
</feature>
<keyword evidence="2" id="KW-1133">Transmembrane helix</keyword>
<evidence type="ECO:0000259" key="3">
    <source>
        <dbReference type="PROSITE" id="PS50924"/>
    </source>
</evidence>
<dbReference type="InterPro" id="IPR005330">
    <property type="entry name" value="MHYT_dom"/>
</dbReference>
<reference evidence="4" key="1">
    <citation type="submission" date="2021-02" db="EMBL/GenBank/DDBJ databases">
        <title>Genome sequence Cadophora malorum strain M34.</title>
        <authorList>
            <person name="Stefanovic E."/>
            <person name="Vu D."/>
            <person name="Scully C."/>
            <person name="Dijksterhuis J."/>
            <person name="Roader J."/>
            <person name="Houbraken J."/>
        </authorList>
    </citation>
    <scope>NUCLEOTIDE SEQUENCE</scope>
    <source>
        <strain evidence="4">M34</strain>
    </source>
</reference>
<organism evidence="4 5">
    <name type="scientific">Cadophora malorum</name>
    <dbReference type="NCBI Taxonomy" id="108018"/>
    <lineage>
        <taxon>Eukaryota</taxon>
        <taxon>Fungi</taxon>
        <taxon>Dikarya</taxon>
        <taxon>Ascomycota</taxon>
        <taxon>Pezizomycotina</taxon>
        <taxon>Leotiomycetes</taxon>
        <taxon>Helotiales</taxon>
        <taxon>Ploettnerulaceae</taxon>
        <taxon>Cadophora</taxon>
    </lineage>
</organism>
<evidence type="ECO:0000256" key="2">
    <source>
        <dbReference type="SAM" id="Phobius"/>
    </source>
</evidence>
<name>A0A8H7TH86_9HELO</name>
<dbReference type="EMBL" id="JAFJYH010000106">
    <property type="protein sequence ID" value="KAG4419386.1"/>
    <property type="molecule type" value="Genomic_DNA"/>
</dbReference>
<proteinExistence type="predicted"/>
<feature type="transmembrane region" description="Helical" evidence="2">
    <location>
        <begin position="197"/>
        <end position="217"/>
    </location>
</feature>
<dbReference type="PROSITE" id="PS50924">
    <property type="entry name" value="MHYT"/>
    <property type="match status" value="1"/>
</dbReference>
<keyword evidence="5" id="KW-1185">Reference proteome</keyword>
<keyword evidence="2" id="KW-0472">Membrane</keyword>
<evidence type="ECO:0000256" key="1">
    <source>
        <dbReference type="SAM" id="MobiDB-lite"/>
    </source>
</evidence>
<feature type="transmembrane region" description="Helical" evidence="2">
    <location>
        <begin position="55"/>
        <end position="80"/>
    </location>
</feature>
<feature type="compositionally biased region" description="Polar residues" evidence="1">
    <location>
        <begin position="707"/>
        <end position="723"/>
    </location>
</feature>
<evidence type="ECO:0000313" key="4">
    <source>
        <dbReference type="EMBL" id="KAG4419386.1"/>
    </source>
</evidence>
<gene>
    <name evidence="4" type="ORF">IFR04_007437</name>
</gene>
<feature type="transmembrane region" description="Helical" evidence="2">
    <location>
        <begin position="237"/>
        <end position="259"/>
    </location>
</feature>
<feature type="compositionally biased region" description="Low complexity" evidence="1">
    <location>
        <begin position="800"/>
        <end position="817"/>
    </location>
</feature>
<feature type="transmembrane region" description="Helical" evidence="2">
    <location>
        <begin position="25"/>
        <end position="43"/>
    </location>
</feature>
<feature type="domain" description="MHYT" evidence="3">
    <location>
        <begin position="23"/>
        <end position="221"/>
    </location>
</feature>
<dbReference type="OrthoDB" id="264015at2759"/>
<feature type="transmembrane region" description="Helical" evidence="2">
    <location>
        <begin position="131"/>
        <end position="155"/>
    </location>
</feature>
<accession>A0A8H7TH86</accession>